<sequence>MKQFLLSATAFLMLGSCADKNADYSKWTNYGGTKDASRYSSLEQINFGNVQNLDVAWEYHTGDATENSQIQCQPIIVDSILYATTPKLSLVALHVETGKEIWRFDPFEVLGGENSWAGTNRGVTYFKEGDTQRILFSAGSFLMSVDALTGKPDLSFGDKGKVDLQIGLSEDPEEQFLVVSNTPGIIYGDKVIMGMRLSEGLDAAPGHIRAYNAKTGKQEWIFHTIPQKGEFGRETWDEEFADKIGGANNWAGVTLDEERGIVYVPTGSATYDFWGGFRKGDNLFANSLIALDANTGERVWHYQIIHHDVWDRDVPSNPNLVTINKDGKKIDAIAQITKHGYVFVFDRETGEPVFPIEEKVIAENKMDGEFASATQPVPTLPEPFMRQNVGSSDLLNITPKLEKEVSEMIKGVGYGNMWLAPSQERPFLLFPGFDGGGEWGGAAVDPETSIMYVNANEMPWLVEMIPNEAAKLKKGEISGSSIYANNCANCHGADRMGNTSAFPKLVGLADKYNSEEVHKILKNGRGGMPSFRHLAEQERNAIVDFLLEKEEKGIKRELSGGKEKLITPYLMNGYKRFLTKDGYPGINPPWGTLNAIDLNSGKILWKTPLGEFPELTAKGIPITGRENYGGPVVTKGGLIFIGATEDEMFRAFDKKTGKVLWETKLPAGGHATPSVYEWNGKQYIVIACGGGKSNKSGDSYVAFVLPD</sequence>
<organism evidence="10 11">
    <name type="scientific">Arcticibacterium luteifluviistationis</name>
    <dbReference type="NCBI Taxonomy" id="1784714"/>
    <lineage>
        <taxon>Bacteria</taxon>
        <taxon>Pseudomonadati</taxon>
        <taxon>Bacteroidota</taxon>
        <taxon>Cytophagia</taxon>
        <taxon>Cytophagales</taxon>
        <taxon>Leadbetterellaceae</taxon>
        <taxon>Arcticibacterium</taxon>
    </lineage>
</organism>
<dbReference type="InterPro" id="IPR002372">
    <property type="entry name" value="PQQ_rpt_dom"/>
</dbReference>
<evidence type="ECO:0000256" key="7">
    <source>
        <dbReference type="ARBA" id="ARBA00023004"/>
    </source>
</evidence>
<dbReference type="SMART" id="SM00564">
    <property type="entry name" value="PQQ"/>
    <property type="match status" value="5"/>
</dbReference>
<dbReference type="PROSITE" id="PS51007">
    <property type="entry name" value="CYTC"/>
    <property type="match status" value="1"/>
</dbReference>
<evidence type="ECO:0000259" key="9">
    <source>
        <dbReference type="PROSITE" id="PS51007"/>
    </source>
</evidence>
<feature type="domain" description="Cytochrome c" evidence="9">
    <location>
        <begin position="474"/>
        <end position="550"/>
    </location>
</feature>
<proteinExistence type="inferred from homology"/>
<comment type="cofactor">
    <cofactor evidence="1">
        <name>pyrroloquinoline quinone</name>
        <dbReference type="ChEBI" id="CHEBI:58442"/>
    </cofactor>
</comment>
<evidence type="ECO:0000256" key="5">
    <source>
        <dbReference type="ARBA" id="ARBA00022729"/>
    </source>
</evidence>
<dbReference type="PANTHER" id="PTHR32303">
    <property type="entry name" value="QUINOPROTEIN ALCOHOL DEHYDROGENASE (CYTOCHROME C)"/>
    <property type="match status" value="1"/>
</dbReference>
<reference evidence="10 11" key="1">
    <citation type="submission" date="2018-05" db="EMBL/GenBank/DDBJ databases">
        <title>Complete genome sequence of Arcticibacterium luteifluviistationis SM1504T, a cytophagaceae bacterium isolated from Arctic surface seawater.</title>
        <authorList>
            <person name="Li Y."/>
            <person name="Qin Q.-L."/>
        </authorList>
    </citation>
    <scope>NUCLEOTIDE SEQUENCE [LARGE SCALE GENOMIC DNA]</scope>
    <source>
        <strain evidence="10 11">SM1504</strain>
    </source>
</reference>
<evidence type="ECO:0000256" key="6">
    <source>
        <dbReference type="ARBA" id="ARBA00023002"/>
    </source>
</evidence>
<dbReference type="Pfam" id="PF13442">
    <property type="entry name" value="Cytochrome_CBB3"/>
    <property type="match status" value="1"/>
</dbReference>
<comment type="similarity">
    <text evidence="2">Belongs to the bacterial PQQ dehydrogenase family.</text>
</comment>
<keyword evidence="4 8" id="KW-0479">Metal-binding</keyword>
<dbReference type="InterPro" id="IPR036909">
    <property type="entry name" value="Cyt_c-like_dom_sf"/>
</dbReference>
<dbReference type="InterPro" id="IPR011047">
    <property type="entry name" value="Quinoprotein_ADH-like_sf"/>
</dbReference>
<evidence type="ECO:0000256" key="3">
    <source>
        <dbReference type="ARBA" id="ARBA00022617"/>
    </source>
</evidence>
<dbReference type="AlphaFoldDB" id="A0A2Z4GFX6"/>
<keyword evidence="5" id="KW-0732">Signal</keyword>
<keyword evidence="6" id="KW-0560">Oxidoreductase</keyword>
<dbReference type="CDD" id="cd10280">
    <property type="entry name" value="PQQ_mGDH"/>
    <property type="match status" value="1"/>
</dbReference>
<dbReference type="Proteomes" id="UP000249873">
    <property type="component" value="Chromosome"/>
</dbReference>
<dbReference type="RefSeq" id="WP_111373051.1">
    <property type="nucleotide sequence ID" value="NZ_CP029480.1"/>
</dbReference>
<dbReference type="GO" id="GO:0008876">
    <property type="term" value="F:quinoprotein glucose dehydrogenase activity"/>
    <property type="evidence" value="ECO:0007669"/>
    <property type="project" value="TreeGrafter"/>
</dbReference>
<keyword evidence="3 8" id="KW-0349">Heme</keyword>
<evidence type="ECO:0000256" key="2">
    <source>
        <dbReference type="ARBA" id="ARBA00008156"/>
    </source>
</evidence>
<dbReference type="GO" id="GO:0009055">
    <property type="term" value="F:electron transfer activity"/>
    <property type="evidence" value="ECO:0007669"/>
    <property type="project" value="InterPro"/>
</dbReference>
<gene>
    <name evidence="10" type="ORF">DJ013_16490</name>
</gene>
<protein>
    <submittedName>
        <fullName evidence="10">Pyrrolo-quinoline quinone</fullName>
    </submittedName>
</protein>
<dbReference type="EMBL" id="CP029480">
    <property type="protein sequence ID" value="AWV99683.1"/>
    <property type="molecule type" value="Genomic_DNA"/>
</dbReference>
<dbReference type="SUPFAM" id="SSF50998">
    <property type="entry name" value="Quinoprotein alcohol dehydrogenase-like"/>
    <property type="match status" value="1"/>
</dbReference>
<dbReference type="GO" id="GO:0020037">
    <property type="term" value="F:heme binding"/>
    <property type="evidence" value="ECO:0007669"/>
    <property type="project" value="InterPro"/>
</dbReference>
<dbReference type="SUPFAM" id="SSF46626">
    <property type="entry name" value="Cytochrome c"/>
    <property type="match status" value="1"/>
</dbReference>
<dbReference type="InterPro" id="IPR017511">
    <property type="entry name" value="PQQ_mDH"/>
</dbReference>
<dbReference type="PROSITE" id="PS51257">
    <property type="entry name" value="PROKAR_LIPOPROTEIN"/>
    <property type="match status" value="1"/>
</dbReference>
<dbReference type="InterPro" id="IPR009056">
    <property type="entry name" value="Cyt_c-like_dom"/>
</dbReference>
<name>A0A2Z4GFX6_9BACT</name>
<evidence type="ECO:0000256" key="4">
    <source>
        <dbReference type="ARBA" id="ARBA00022723"/>
    </source>
</evidence>
<dbReference type="GO" id="GO:0048038">
    <property type="term" value="F:quinone binding"/>
    <property type="evidence" value="ECO:0007669"/>
    <property type="project" value="InterPro"/>
</dbReference>
<accession>A0A2Z4GFX6</accession>
<evidence type="ECO:0000256" key="1">
    <source>
        <dbReference type="ARBA" id="ARBA00001931"/>
    </source>
</evidence>
<dbReference type="OrthoDB" id="9794322at2"/>
<dbReference type="PANTHER" id="PTHR32303:SF4">
    <property type="entry name" value="QUINOPROTEIN GLUCOSE DEHYDROGENASE"/>
    <property type="match status" value="1"/>
</dbReference>
<dbReference type="GO" id="GO:0046872">
    <property type="term" value="F:metal ion binding"/>
    <property type="evidence" value="ECO:0007669"/>
    <property type="project" value="UniProtKB-KW"/>
</dbReference>
<dbReference type="Pfam" id="PF01011">
    <property type="entry name" value="PQQ"/>
    <property type="match status" value="2"/>
</dbReference>
<dbReference type="Gene3D" id="2.140.10.10">
    <property type="entry name" value="Quinoprotein alcohol dehydrogenase-like superfamily"/>
    <property type="match status" value="2"/>
</dbReference>
<dbReference type="GO" id="GO:0016020">
    <property type="term" value="C:membrane"/>
    <property type="evidence" value="ECO:0007669"/>
    <property type="project" value="InterPro"/>
</dbReference>
<evidence type="ECO:0000256" key="8">
    <source>
        <dbReference type="PROSITE-ProRule" id="PRU00433"/>
    </source>
</evidence>
<dbReference type="InterPro" id="IPR018391">
    <property type="entry name" value="PQQ_b-propeller_rpt"/>
</dbReference>
<evidence type="ECO:0000313" key="10">
    <source>
        <dbReference type="EMBL" id="AWV99683.1"/>
    </source>
</evidence>
<dbReference type="KEGG" id="als:DJ013_16490"/>
<dbReference type="Gene3D" id="1.10.760.10">
    <property type="entry name" value="Cytochrome c-like domain"/>
    <property type="match status" value="1"/>
</dbReference>
<evidence type="ECO:0000313" key="11">
    <source>
        <dbReference type="Proteomes" id="UP000249873"/>
    </source>
</evidence>
<keyword evidence="7 8" id="KW-0408">Iron</keyword>
<keyword evidence="11" id="KW-1185">Reference proteome</keyword>